<feature type="signal peptide" evidence="2">
    <location>
        <begin position="1"/>
        <end position="20"/>
    </location>
</feature>
<keyword evidence="4" id="KW-1185">Reference proteome</keyword>
<dbReference type="PIRSF" id="PIRSF017082">
    <property type="entry name" value="YflP"/>
    <property type="match status" value="1"/>
</dbReference>
<dbReference type="InterPro" id="IPR042100">
    <property type="entry name" value="Bug_dom1"/>
</dbReference>
<evidence type="ECO:0000256" key="2">
    <source>
        <dbReference type="SAM" id="SignalP"/>
    </source>
</evidence>
<sequence>MYAIRLALSSLLLACSVAHAYPDKPIKLTVPFPAGSQTDLVARLVAERLGAELKGTVVVENKPGASGTIAAASVAKAAADGYSLLMTSAALQAMNYSLLKQMPYAAADFAPIGKVASTGMALMVKADSPVKTVDDLVRRAKAQPGKLSAGYGSPGAQIALAVLKHDAKMEVLDVPYKGIPNAVTDMLGGQIDFTFVDFGNAIAQSKGGNARALGVTPHEGSRLMEGVPALAATFPNYSIASWYGVMAPADTPKSVLATLDAALQKSMSGPEVAAKMASIGVEPALMNAAEFGPYIDREIQSWAKMIEIAQIPKQ</sequence>
<evidence type="ECO:0000313" key="4">
    <source>
        <dbReference type="Proteomes" id="UP000559809"/>
    </source>
</evidence>
<comment type="caution">
    <text evidence="3">The sequence shown here is derived from an EMBL/GenBank/DDBJ whole genome shotgun (WGS) entry which is preliminary data.</text>
</comment>
<dbReference type="Gene3D" id="3.40.190.150">
    <property type="entry name" value="Bordetella uptake gene, domain 1"/>
    <property type="match status" value="1"/>
</dbReference>
<dbReference type="Proteomes" id="UP000559809">
    <property type="component" value="Unassembled WGS sequence"/>
</dbReference>
<accession>A0A853FXU3</accession>
<evidence type="ECO:0000256" key="1">
    <source>
        <dbReference type="ARBA" id="ARBA00006987"/>
    </source>
</evidence>
<dbReference type="Pfam" id="PF03401">
    <property type="entry name" value="TctC"/>
    <property type="match status" value="1"/>
</dbReference>
<feature type="chain" id="PRO_5032616821" evidence="2">
    <location>
        <begin position="21"/>
        <end position="314"/>
    </location>
</feature>
<keyword evidence="2" id="KW-0732">Signal</keyword>
<dbReference type="AlphaFoldDB" id="A0A853FXU3"/>
<evidence type="ECO:0000313" key="3">
    <source>
        <dbReference type="EMBL" id="NYT49678.1"/>
    </source>
</evidence>
<comment type="similarity">
    <text evidence="1">Belongs to the UPF0065 (bug) family.</text>
</comment>
<dbReference type="CDD" id="cd07012">
    <property type="entry name" value="PBP2_Bug_TTT"/>
    <property type="match status" value="1"/>
</dbReference>
<dbReference type="InterPro" id="IPR005064">
    <property type="entry name" value="BUG"/>
</dbReference>
<organism evidence="3 4">
    <name type="scientific">Parapusillimonas granuli</name>
    <dbReference type="NCBI Taxonomy" id="380911"/>
    <lineage>
        <taxon>Bacteria</taxon>
        <taxon>Pseudomonadati</taxon>
        <taxon>Pseudomonadota</taxon>
        <taxon>Betaproteobacteria</taxon>
        <taxon>Burkholderiales</taxon>
        <taxon>Alcaligenaceae</taxon>
        <taxon>Parapusillimonas</taxon>
    </lineage>
</organism>
<dbReference type="PANTHER" id="PTHR42928">
    <property type="entry name" value="TRICARBOXYLATE-BINDING PROTEIN"/>
    <property type="match status" value="1"/>
</dbReference>
<reference evidence="3 4" key="1">
    <citation type="submission" date="2020-07" db="EMBL/GenBank/DDBJ databases">
        <title>Taxonomic revisions and descriptions of new bacterial species based on genomic comparisons in the high-G+C-content subgroup of the family Alcaligenaceae.</title>
        <authorList>
            <person name="Szabo A."/>
            <person name="Felfoldi T."/>
        </authorList>
    </citation>
    <scope>NUCLEOTIDE SEQUENCE [LARGE SCALE GENOMIC DNA]</scope>
    <source>
        <strain evidence="3 4">LMG 24012</strain>
    </source>
</reference>
<dbReference type="PANTHER" id="PTHR42928:SF5">
    <property type="entry name" value="BLR1237 PROTEIN"/>
    <property type="match status" value="1"/>
</dbReference>
<protein>
    <submittedName>
        <fullName evidence="3">Tripartite tricarboxylate transporter substrate binding protein</fullName>
    </submittedName>
</protein>
<dbReference type="Gene3D" id="3.40.190.10">
    <property type="entry name" value="Periplasmic binding protein-like II"/>
    <property type="match status" value="1"/>
</dbReference>
<proteinExistence type="inferred from homology"/>
<dbReference type="SUPFAM" id="SSF53850">
    <property type="entry name" value="Periplasmic binding protein-like II"/>
    <property type="match status" value="1"/>
</dbReference>
<gene>
    <name evidence="3" type="ORF">H0A72_10215</name>
</gene>
<name>A0A853FXU3_9BURK</name>
<dbReference type="RefSeq" id="WP_180154991.1">
    <property type="nucleotide sequence ID" value="NZ_JACCEM010000005.1"/>
</dbReference>
<dbReference type="EMBL" id="JACCEM010000005">
    <property type="protein sequence ID" value="NYT49678.1"/>
    <property type="molecule type" value="Genomic_DNA"/>
</dbReference>